<keyword evidence="5" id="KW-1185">Reference proteome</keyword>
<organism evidence="4 5">
    <name type="scientific">Rhynchospora tenuis</name>
    <dbReference type="NCBI Taxonomy" id="198213"/>
    <lineage>
        <taxon>Eukaryota</taxon>
        <taxon>Viridiplantae</taxon>
        <taxon>Streptophyta</taxon>
        <taxon>Embryophyta</taxon>
        <taxon>Tracheophyta</taxon>
        <taxon>Spermatophyta</taxon>
        <taxon>Magnoliopsida</taxon>
        <taxon>Liliopsida</taxon>
        <taxon>Poales</taxon>
        <taxon>Cyperaceae</taxon>
        <taxon>Cyperoideae</taxon>
        <taxon>Rhynchosporeae</taxon>
        <taxon>Rhynchospora</taxon>
    </lineage>
</organism>
<dbReference type="PANTHER" id="PTHR31189:SF13">
    <property type="entry name" value="CUPINCIN"/>
    <property type="match status" value="1"/>
</dbReference>
<evidence type="ECO:0000256" key="1">
    <source>
        <dbReference type="SAM" id="MobiDB-lite"/>
    </source>
</evidence>
<dbReference type="AlphaFoldDB" id="A0AAD5ZX88"/>
<evidence type="ECO:0000256" key="2">
    <source>
        <dbReference type="SAM" id="SignalP"/>
    </source>
</evidence>
<dbReference type="PANTHER" id="PTHR31189">
    <property type="entry name" value="OS03G0336100 PROTEIN-RELATED"/>
    <property type="match status" value="1"/>
</dbReference>
<evidence type="ECO:0000259" key="3">
    <source>
        <dbReference type="SMART" id="SM00835"/>
    </source>
</evidence>
<dbReference type="EMBL" id="JAMRDG010000001">
    <property type="protein sequence ID" value="KAJ3705652.1"/>
    <property type="molecule type" value="Genomic_DNA"/>
</dbReference>
<feature type="compositionally biased region" description="Basic and acidic residues" evidence="1">
    <location>
        <begin position="342"/>
        <end position="392"/>
    </location>
</feature>
<feature type="domain" description="Cupin type-1" evidence="3">
    <location>
        <begin position="77"/>
        <end position="235"/>
    </location>
</feature>
<evidence type="ECO:0000313" key="5">
    <source>
        <dbReference type="Proteomes" id="UP001210211"/>
    </source>
</evidence>
<feature type="chain" id="PRO_5042281527" description="Cupin type-1 domain-containing protein" evidence="2">
    <location>
        <begin position="23"/>
        <end position="499"/>
    </location>
</feature>
<dbReference type="CDD" id="cd02244">
    <property type="entry name" value="cupin_7S_vicilin-like_N"/>
    <property type="match status" value="1"/>
</dbReference>
<sequence>MACAKLLLPILLLISFAFVAFSFRYGNPCDCESSCREYKGEAQVTCMRICKQICSEEPGIKPENPRRGEREERHNPYYFGKERYAHVAKTEGGNFRVLENFSRRSKLLKGIEKYRVAILETEPRTFAMPSHLDADELFYVMSGEGTISILYQENRETYEIRRGDIMMIPAGSIIYQVNKHQTERLRIAMLLCPVSMPGQFVEFMQAGGQNPETFWNSFSDEILEAAFNAPRERFERVFQRQSKGEIFRASDEQIKALSKSSKGKLGKPFNILNKRPSFSNNHGQLFEVTSDDYARLKEGDFDVSIANITRGSMMAPNYNPKATKIAIVVQGCGDFEMACPHVSRESGEEEERGREWGREEESEREWRRERGRERDHGSERGERRSERGETEGHTYSLVQSRVCRGDVFVIPAAHPVVAVASRDNNLQILCFGINAENNMKVFLAGKNNVLKQMEKEAKELAFNTPATEVDRLLNAQPESVFFAGLGEARHGHDQRHASE</sequence>
<feature type="signal peptide" evidence="2">
    <location>
        <begin position="1"/>
        <end position="22"/>
    </location>
</feature>
<dbReference type="Proteomes" id="UP001210211">
    <property type="component" value="Unassembled WGS sequence"/>
</dbReference>
<protein>
    <recommendedName>
        <fullName evidence="3">Cupin type-1 domain-containing protein</fullName>
    </recommendedName>
</protein>
<proteinExistence type="predicted"/>
<accession>A0AAD5ZX88</accession>
<name>A0AAD5ZX88_9POAL</name>
<dbReference type="CDD" id="cd02245">
    <property type="entry name" value="cupin_7S_vicilin-like_C"/>
    <property type="match status" value="1"/>
</dbReference>
<dbReference type="SMART" id="SM00835">
    <property type="entry name" value="Cupin_1"/>
    <property type="match status" value="2"/>
</dbReference>
<reference evidence="4 5" key="1">
    <citation type="journal article" date="2022" name="Cell">
        <title>Repeat-based holocentromeres influence genome architecture and karyotype evolution.</title>
        <authorList>
            <person name="Hofstatter P.G."/>
            <person name="Thangavel G."/>
            <person name="Lux T."/>
            <person name="Neumann P."/>
            <person name="Vondrak T."/>
            <person name="Novak P."/>
            <person name="Zhang M."/>
            <person name="Costa L."/>
            <person name="Castellani M."/>
            <person name="Scott A."/>
            <person name="Toegelov H."/>
            <person name="Fuchs J."/>
            <person name="Mata-Sucre Y."/>
            <person name="Dias Y."/>
            <person name="Vanzela A.L.L."/>
            <person name="Huettel B."/>
            <person name="Almeida C.C.S."/>
            <person name="Simkova H."/>
            <person name="Souza G."/>
            <person name="Pedrosa-Harand A."/>
            <person name="Macas J."/>
            <person name="Mayer K.F.X."/>
            <person name="Houben A."/>
            <person name="Marques A."/>
        </authorList>
    </citation>
    <scope>NUCLEOTIDE SEQUENCE [LARGE SCALE GENOMIC DNA]</scope>
    <source>
        <strain evidence="4">RhyTen1mFocal</strain>
    </source>
</reference>
<dbReference type="InterPro" id="IPR050253">
    <property type="entry name" value="Seed_Storage-Functional"/>
</dbReference>
<dbReference type="InterPro" id="IPR011051">
    <property type="entry name" value="RmlC_Cupin_sf"/>
</dbReference>
<dbReference type="Pfam" id="PF00190">
    <property type="entry name" value="Cupin_1"/>
    <property type="match status" value="2"/>
</dbReference>
<dbReference type="InterPro" id="IPR006045">
    <property type="entry name" value="Cupin_1"/>
</dbReference>
<keyword evidence="2" id="KW-0732">Signal</keyword>
<evidence type="ECO:0000313" key="4">
    <source>
        <dbReference type="EMBL" id="KAJ3705652.1"/>
    </source>
</evidence>
<dbReference type="Gene3D" id="2.60.120.10">
    <property type="entry name" value="Jelly Rolls"/>
    <property type="match status" value="2"/>
</dbReference>
<dbReference type="InterPro" id="IPR014710">
    <property type="entry name" value="RmlC-like_jellyroll"/>
</dbReference>
<dbReference type="SUPFAM" id="SSF51182">
    <property type="entry name" value="RmlC-like cupins"/>
    <property type="match status" value="2"/>
</dbReference>
<feature type="region of interest" description="Disordered" evidence="1">
    <location>
        <begin position="342"/>
        <end position="394"/>
    </location>
</feature>
<feature type="domain" description="Cupin type-1" evidence="3">
    <location>
        <begin position="269"/>
        <end position="470"/>
    </location>
</feature>
<gene>
    <name evidence="4" type="ORF">LUZ61_009357</name>
</gene>
<comment type="caution">
    <text evidence="4">The sequence shown here is derived from an EMBL/GenBank/DDBJ whole genome shotgun (WGS) entry which is preliminary data.</text>
</comment>